<keyword evidence="1" id="KW-0472">Membrane</keyword>
<feature type="transmembrane region" description="Helical" evidence="1">
    <location>
        <begin position="14"/>
        <end position="35"/>
    </location>
</feature>
<keyword evidence="1" id="KW-1133">Transmembrane helix</keyword>
<evidence type="ECO:0000313" key="2">
    <source>
        <dbReference type="EMBL" id="SFA88253.1"/>
    </source>
</evidence>
<dbReference type="STRING" id="748909.SAMN05192575_1011020"/>
<sequence length="326" mass="33458">MGDDTQGRAHARRWLGAAVVAGLVVAGAFTLPRLVDDDESRPATASTECVTTADAPAGEISEQAATWVRFCPIADAGATQRVRHPQGVITGDIAAAVAESLWETQVDRPVCAPDEEIAGPTGLFRIEVGLADGRVAELTGDTGCSTRDQVLFSQLETTLLMDAAGTSGPPGALPAPVSCPPRFTTAATNTDGTSAALLVETAASHWRSTVPLLPLSASAADVCAYTGGGRRRELVDQWQVGSPVADSIRAIATTAVRRGAMTDCPVDPGATSYVVVLTDATGTARTLALDPTVCGTLRAATGTPAVDTYLGLALPSVVRAVARSRP</sequence>
<accession>A0A1I0WJU7</accession>
<proteinExistence type="predicted"/>
<organism evidence="2 3">
    <name type="scientific">Nocardioides alpinus</name>
    <dbReference type="NCBI Taxonomy" id="748909"/>
    <lineage>
        <taxon>Bacteria</taxon>
        <taxon>Bacillati</taxon>
        <taxon>Actinomycetota</taxon>
        <taxon>Actinomycetes</taxon>
        <taxon>Propionibacteriales</taxon>
        <taxon>Nocardioidaceae</taxon>
        <taxon>Nocardioides</taxon>
    </lineage>
</organism>
<dbReference type="Proteomes" id="UP000199113">
    <property type="component" value="Unassembled WGS sequence"/>
</dbReference>
<gene>
    <name evidence="2" type="ORF">SAMN05192575_1011020</name>
</gene>
<dbReference type="EMBL" id="FOKC01000001">
    <property type="protein sequence ID" value="SFA88253.1"/>
    <property type="molecule type" value="Genomic_DNA"/>
</dbReference>
<name>A0A1I0WJU7_9ACTN</name>
<dbReference type="RefSeq" id="WP_157829676.1">
    <property type="nucleotide sequence ID" value="NZ_FOKC01000001.1"/>
</dbReference>
<dbReference type="AlphaFoldDB" id="A0A1I0WJU7"/>
<protein>
    <submittedName>
        <fullName evidence="2">Uncharacterized protein</fullName>
    </submittedName>
</protein>
<keyword evidence="1" id="KW-0812">Transmembrane</keyword>
<reference evidence="2" key="1">
    <citation type="submission" date="2016-10" db="EMBL/GenBank/DDBJ databases">
        <authorList>
            <person name="de Groot N.N."/>
        </authorList>
    </citation>
    <scope>NUCLEOTIDE SEQUENCE [LARGE SCALE GENOMIC DNA]</scope>
    <source>
        <strain evidence="2">CGMCC 1.10697</strain>
    </source>
</reference>
<evidence type="ECO:0000313" key="3">
    <source>
        <dbReference type="Proteomes" id="UP000199113"/>
    </source>
</evidence>
<evidence type="ECO:0000256" key="1">
    <source>
        <dbReference type="SAM" id="Phobius"/>
    </source>
</evidence>